<dbReference type="AlphaFoldDB" id="A0A8H4RU29"/>
<feature type="transmembrane region" description="Helical" evidence="6">
    <location>
        <begin position="54"/>
        <end position="74"/>
    </location>
</feature>
<proteinExistence type="inferred from homology"/>
<evidence type="ECO:0000256" key="3">
    <source>
        <dbReference type="ARBA" id="ARBA00022989"/>
    </source>
</evidence>
<reference evidence="8 9" key="1">
    <citation type="submission" date="2020-03" db="EMBL/GenBank/DDBJ databases">
        <title>Draft Genome Sequence of Cudoniella acicularis.</title>
        <authorList>
            <person name="Buettner E."/>
            <person name="Kellner H."/>
        </authorList>
    </citation>
    <scope>NUCLEOTIDE SEQUENCE [LARGE SCALE GENOMIC DNA]</scope>
    <source>
        <strain evidence="8 9">DSM 108380</strain>
    </source>
</reference>
<accession>A0A8H4RU29</accession>
<keyword evidence="9" id="KW-1185">Reference proteome</keyword>
<feature type="transmembrane region" description="Helical" evidence="6">
    <location>
        <begin position="124"/>
        <end position="148"/>
    </location>
</feature>
<keyword evidence="3 6" id="KW-1133">Transmembrane helix</keyword>
<name>A0A8H4RU29_9HELO</name>
<dbReference type="EMBL" id="JAAMPI010000141">
    <property type="protein sequence ID" value="KAF4635106.1"/>
    <property type="molecule type" value="Genomic_DNA"/>
</dbReference>
<dbReference type="GO" id="GO:0016020">
    <property type="term" value="C:membrane"/>
    <property type="evidence" value="ECO:0007669"/>
    <property type="project" value="UniProtKB-SubCell"/>
</dbReference>
<evidence type="ECO:0000256" key="5">
    <source>
        <dbReference type="ARBA" id="ARBA00038359"/>
    </source>
</evidence>
<feature type="domain" description="Rhodopsin" evidence="7">
    <location>
        <begin position="38"/>
        <end position="302"/>
    </location>
</feature>
<evidence type="ECO:0000256" key="4">
    <source>
        <dbReference type="ARBA" id="ARBA00023136"/>
    </source>
</evidence>
<comment type="similarity">
    <text evidence="5">Belongs to the SAT4 family.</text>
</comment>
<feature type="transmembrane region" description="Helical" evidence="6">
    <location>
        <begin position="278"/>
        <end position="300"/>
    </location>
</feature>
<dbReference type="Pfam" id="PF20684">
    <property type="entry name" value="Fung_rhodopsin"/>
    <property type="match status" value="1"/>
</dbReference>
<feature type="transmembrane region" description="Helical" evidence="6">
    <location>
        <begin position="238"/>
        <end position="258"/>
    </location>
</feature>
<dbReference type="InterPro" id="IPR052337">
    <property type="entry name" value="SAT4-like"/>
</dbReference>
<dbReference type="PANTHER" id="PTHR33048:SF47">
    <property type="entry name" value="INTEGRAL MEMBRANE PROTEIN-RELATED"/>
    <property type="match status" value="1"/>
</dbReference>
<comment type="caution">
    <text evidence="8">The sequence shown here is derived from an EMBL/GenBank/DDBJ whole genome shotgun (WGS) entry which is preliminary data.</text>
</comment>
<evidence type="ECO:0000313" key="9">
    <source>
        <dbReference type="Proteomes" id="UP000566819"/>
    </source>
</evidence>
<comment type="subcellular location">
    <subcellularLocation>
        <location evidence="1">Membrane</location>
        <topology evidence="1">Multi-pass membrane protein</topology>
    </subcellularLocation>
</comment>
<gene>
    <name evidence="8" type="ORF">G7Y89_g2996</name>
</gene>
<keyword evidence="2 6" id="KW-0812">Transmembrane</keyword>
<keyword evidence="4 6" id="KW-0472">Membrane</keyword>
<dbReference type="PANTHER" id="PTHR33048">
    <property type="entry name" value="PTH11-LIKE INTEGRAL MEMBRANE PROTEIN (AFU_ORTHOLOGUE AFUA_5G11245)"/>
    <property type="match status" value="1"/>
</dbReference>
<sequence>MADPNSDIQVNELGEYRSRATFCVVIVFTVTSTISVALRLAAKRINRTNLTLEDFTIFVAQASPNISLMILSSLRQLLLMKNLGQHLTDIGVWNGNMCNVGYVGSAGHHADLIPASHITEFLKILVAMQTFYATTLGLIKTSICLFYVRIFSIQKFRKAAWVVIGFIAAWSTMVFLTAFLLCTPLAMNWDPFTPGGHCANQTVAFIVIGVLDLIIDVAVFVLPLPMIYGLKVSNGKKVALFGIFGLGISTMILSILRIDALVKVSFADITYTAAYPLLWSFLEPAIGISVACGPLLGPLLKKSSVVKSITSRSKRTDYGNSNNSATFERLNDMNHELSSFKPNVTTVSVAKDKTVGPGGRGSFLPVGERIIGSADSALDNGSKESQTGIIVKREWETQLV</sequence>
<evidence type="ECO:0000256" key="6">
    <source>
        <dbReference type="SAM" id="Phobius"/>
    </source>
</evidence>
<feature type="transmembrane region" description="Helical" evidence="6">
    <location>
        <begin position="160"/>
        <end position="181"/>
    </location>
</feature>
<evidence type="ECO:0000256" key="2">
    <source>
        <dbReference type="ARBA" id="ARBA00022692"/>
    </source>
</evidence>
<feature type="transmembrane region" description="Helical" evidence="6">
    <location>
        <begin position="201"/>
        <end position="226"/>
    </location>
</feature>
<dbReference type="OrthoDB" id="5273647at2759"/>
<dbReference type="InterPro" id="IPR049326">
    <property type="entry name" value="Rhodopsin_dom_fungi"/>
</dbReference>
<protein>
    <recommendedName>
        <fullName evidence="7">Rhodopsin domain-containing protein</fullName>
    </recommendedName>
</protein>
<organism evidence="8 9">
    <name type="scientific">Cudoniella acicularis</name>
    <dbReference type="NCBI Taxonomy" id="354080"/>
    <lineage>
        <taxon>Eukaryota</taxon>
        <taxon>Fungi</taxon>
        <taxon>Dikarya</taxon>
        <taxon>Ascomycota</taxon>
        <taxon>Pezizomycotina</taxon>
        <taxon>Leotiomycetes</taxon>
        <taxon>Helotiales</taxon>
        <taxon>Tricladiaceae</taxon>
        <taxon>Cudoniella</taxon>
    </lineage>
</organism>
<feature type="transmembrane region" description="Helical" evidence="6">
    <location>
        <begin position="20"/>
        <end position="42"/>
    </location>
</feature>
<evidence type="ECO:0000259" key="7">
    <source>
        <dbReference type="Pfam" id="PF20684"/>
    </source>
</evidence>
<evidence type="ECO:0000313" key="8">
    <source>
        <dbReference type="EMBL" id="KAF4635106.1"/>
    </source>
</evidence>
<dbReference type="Proteomes" id="UP000566819">
    <property type="component" value="Unassembled WGS sequence"/>
</dbReference>
<evidence type="ECO:0000256" key="1">
    <source>
        <dbReference type="ARBA" id="ARBA00004141"/>
    </source>
</evidence>